<dbReference type="InterPro" id="IPR036388">
    <property type="entry name" value="WH-like_DNA-bd_sf"/>
</dbReference>
<dbReference type="PRINTS" id="PR00033">
    <property type="entry name" value="HTHASNC"/>
</dbReference>
<dbReference type="PANTHER" id="PTHR30154">
    <property type="entry name" value="LEUCINE-RESPONSIVE REGULATORY PROTEIN"/>
    <property type="match status" value="1"/>
</dbReference>
<keyword evidence="2" id="KW-0238">DNA-binding</keyword>
<keyword evidence="6" id="KW-1185">Reference proteome</keyword>
<proteinExistence type="predicted"/>
<evidence type="ECO:0000256" key="1">
    <source>
        <dbReference type="ARBA" id="ARBA00023015"/>
    </source>
</evidence>
<accession>A0ABW5BRK1</accession>
<dbReference type="Pfam" id="PF01037">
    <property type="entry name" value="AsnC_trans_reg"/>
    <property type="match status" value="1"/>
</dbReference>
<dbReference type="InterPro" id="IPR000485">
    <property type="entry name" value="AsnC-type_HTH_dom"/>
</dbReference>
<comment type="caution">
    <text evidence="5">The sequence shown here is derived from an EMBL/GenBank/DDBJ whole genome shotgun (WGS) entry which is preliminary data.</text>
</comment>
<feature type="domain" description="HTH asnC-type" evidence="4">
    <location>
        <begin position="8"/>
        <end position="69"/>
    </location>
</feature>
<evidence type="ECO:0000313" key="5">
    <source>
        <dbReference type="EMBL" id="MFD2207550.1"/>
    </source>
</evidence>
<gene>
    <name evidence="5" type="ORF">ACFSKO_18180</name>
</gene>
<keyword evidence="3" id="KW-0804">Transcription</keyword>
<dbReference type="Gene3D" id="1.10.10.10">
    <property type="entry name" value="Winged helix-like DNA-binding domain superfamily/Winged helix DNA-binding domain"/>
    <property type="match status" value="1"/>
</dbReference>
<dbReference type="SMART" id="SM00344">
    <property type="entry name" value="HTH_ASNC"/>
    <property type="match status" value="1"/>
</dbReference>
<dbReference type="InterPro" id="IPR036390">
    <property type="entry name" value="WH_DNA-bd_sf"/>
</dbReference>
<dbReference type="RefSeq" id="WP_380254279.1">
    <property type="nucleotide sequence ID" value="NZ_JBHUII010000011.1"/>
</dbReference>
<evidence type="ECO:0000256" key="2">
    <source>
        <dbReference type="ARBA" id="ARBA00023125"/>
    </source>
</evidence>
<sequence length="161" mass="18258">MTSRRADLDQVDRKILNILQNNCKITNVELAEMAATSAPSCLRRVKRLRDEGYIEREVALVNPEKVGASLVAISEVRLTGHNLQAREKAIQTIRNIPEVTQCYNVTGDKDLLFIAILTDMADFEETITEPLAAIPEIRSINSYFAIKRVKFAPMIHFDEER</sequence>
<dbReference type="InterPro" id="IPR011008">
    <property type="entry name" value="Dimeric_a/b-barrel"/>
</dbReference>
<dbReference type="InterPro" id="IPR019888">
    <property type="entry name" value="Tscrpt_reg_AsnC-like"/>
</dbReference>
<dbReference type="InterPro" id="IPR011991">
    <property type="entry name" value="ArsR-like_HTH"/>
</dbReference>
<evidence type="ECO:0000259" key="4">
    <source>
        <dbReference type="PROSITE" id="PS50956"/>
    </source>
</evidence>
<organism evidence="5 6">
    <name type="scientific">Kiloniella antarctica</name>
    <dbReference type="NCBI Taxonomy" id="1550907"/>
    <lineage>
        <taxon>Bacteria</taxon>
        <taxon>Pseudomonadati</taxon>
        <taxon>Pseudomonadota</taxon>
        <taxon>Alphaproteobacteria</taxon>
        <taxon>Rhodospirillales</taxon>
        <taxon>Kiloniellaceae</taxon>
        <taxon>Kiloniella</taxon>
    </lineage>
</organism>
<dbReference type="SUPFAM" id="SSF54909">
    <property type="entry name" value="Dimeric alpha+beta barrel"/>
    <property type="match status" value="1"/>
</dbReference>
<dbReference type="EMBL" id="JBHUII010000011">
    <property type="protein sequence ID" value="MFD2207550.1"/>
    <property type="molecule type" value="Genomic_DNA"/>
</dbReference>
<dbReference type="Pfam" id="PF13412">
    <property type="entry name" value="HTH_24"/>
    <property type="match status" value="1"/>
</dbReference>
<dbReference type="Gene3D" id="3.30.70.920">
    <property type="match status" value="1"/>
</dbReference>
<dbReference type="PANTHER" id="PTHR30154:SF34">
    <property type="entry name" value="TRANSCRIPTIONAL REGULATOR AZLB"/>
    <property type="match status" value="1"/>
</dbReference>
<name>A0ABW5BRK1_9PROT</name>
<dbReference type="CDD" id="cd00090">
    <property type="entry name" value="HTH_ARSR"/>
    <property type="match status" value="1"/>
</dbReference>
<evidence type="ECO:0000256" key="3">
    <source>
        <dbReference type="ARBA" id="ARBA00023163"/>
    </source>
</evidence>
<protein>
    <submittedName>
        <fullName evidence="5">Lrp/AsnC family transcriptional regulator</fullName>
    </submittedName>
</protein>
<dbReference type="Proteomes" id="UP001597294">
    <property type="component" value="Unassembled WGS sequence"/>
</dbReference>
<reference evidence="6" key="1">
    <citation type="journal article" date="2019" name="Int. J. Syst. Evol. Microbiol.">
        <title>The Global Catalogue of Microorganisms (GCM) 10K type strain sequencing project: providing services to taxonomists for standard genome sequencing and annotation.</title>
        <authorList>
            <consortium name="The Broad Institute Genomics Platform"/>
            <consortium name="The Broad Institute Genome Sequencing Center for Infectious Disease"/>
            <person name="Wu L."/>
            <person name="Ma J."/>
        </authorList>
    </citation>
    <scope>NUCLEOTIDE SEQUENCE [LARGE SCALE GENOMIC DNA]</scope>
    <source>
        <strain evidence="6">CGMCC 4.7192</strain>
    </source>
</reference>
<evidence type="ECO:0000313" key="6">
    <source>
        <dbReference type="Proteomes" id="UP001597294"/>
    </source>
</evidence>
<dbReference type="PROSITE" id="PS50956">
    <property type="entry name" value="HTH_ASNC_2"/>
    <property type="match status" value="1"/>
</dbReference>
<dbReference type="SUPFAM" id="SSF46785">
    <property type="entry name" value="Winged helix' DNA-binding domain"/>
    <property type="match status" value="1"/>
</dbReference>
<keyword evidence="1" id="KW-0805">Transcription regulation</keyword>
<dbReference type="InterPro" id="IPR019887">
    <property type="entry name" value="Tscrpt_reg_AsnC/Lrp_C"/>
</dbReference>